<comment type="caution">
    <text evidence="3">The sequence shown here is derived from an EMBL/GenBank/DDBJ whole genome shotgun (WGS) entry which is preliminary data.</text>
</comment>
<dbReference type="PANTHER" id="PTHR45632">
    <property type="entry name" value="LD33804P"/>
    <property type="match status" value="1"/>
</dbReference>
<dbReference type="GO" id="GO:0003677">
    <property type="term" value="F:DNA binding"/>
    <property type="evidence" value="ECO:0007669"/>
    <property type="project" value="InterPro"/>
</dbReference>
<gene>
    <name evidence="3" type="ORF">ENQ20_15450</name>
</gene>
<dbReference type="Gene3D" id="2.120.10.80">
    <property type="entry name" value="Kelch-type beta propeller"/>
    <property type="match status" value="2"/>
</dbReference>
<dbReference type="SUPFAM" id="SSF50965">
    <property type="entry name" value="Galactose oxidase, central domain"/>
    <property type="match status" value="1"/>
</dbReference>
<dbReference type="Pfam" id="PF01344">
    <property type="entry name" value="Kelch_1"/>
    <property type="match status" value="4"/>
</dbReference>
<protein>
    <submittedName>
        <fullName evidence="3">Helix-turn-helix domain-containing protein</fullName>
    </submittedName>
</protein>
<evidence type="ECO:0000313" key="3">
    <source>
        <dbReference type="EMBL" id="HDX32863.1"/>
    </source>
</evidence>
<dbReference type="AlphaFoldDB" id="A0A7C1JCE3"/>
<dbReference type="InterPro" id="IPR015915">
    <property type="entry name" value="Kelch-typ_b-propeller"/>
</dbReference>
<dbReference type="GO" id="GO:0006355">
    <property type="term" value="P:regulation of DNA-templated transcription"/>
    <property type="evidence" value="ECO:0007669"/>
    <property type="project" value="InterPro"/>
</dbReference>
<evidence type="ECO:0000256" key="1">
    <source>
        <dbReference type="SAM" id="Phobius"/>
    </source>
</evidence>
<sequence>MFRFWPTFCRMGGMVERDTTPVENPLSEREMEVARLLATGASNAEIARELVISPHTVKVHLRNIFEKLQVNSRTEATMVLVQRGWLVVPGAVVEVAEKTSPSPPDPPPLDDLPGYIAPWQRMYLIAALALCLLLLIAPFAGVWMARSPDLLTNARTSTTAPPSLQLDARWQARAPLRIPVGRHAMVNLRGLYFVLGGETSGGTTLDAVFYYDPIIGTWVSATPLPMPLANLAAAIHGERIYVAGGSFSQPDGKATLFDHLFAYDAASGRWEEVARLPYPVAGAALVADDSALYLLGGWDGQMMRDEIWRFPLQEQGTDNDWTQVGHLSRARAFLGAALIQGNLYVGGGYDGEHELDVLERFNPVTGELRELAPMATPRGGMALVYDGVALYALGGGWTRTLVNLERYDLVMNTWSNFPSPIEGEWRHLAALGDNGQIVITGGWAGDYLDSQLQYQSSFRAMLPVITSD</sequence>
<accession>A0A7C1JCE3</accession>
<keyword evidence="1" id="KW-0812">Transmembrane</keyword>
<evidence type="ECO:0000259" key="2">
    <source>
        <dbReference type="PROSITE" id="PS50043"/>
    </source>
</evidence>
<dbReference type="InterPro" id="IPR016032">
    <property type="entry name" value="Sig_transdc_resp-reg_C-effctor"/>
</dbReference>
<feature type="transmembrane region" description="Helical" evidence="1">
    <location>
        <begin position="122"/>
        <end position="145"/>
    </location>
</feature>
<organism evidence="3">
    <name type="scientific">Caldilinea aerophila</name>
    <dbReference type="NCBI Taxonomy" id="133453"/>
    <lineage>
        <taxon>Bacteria</taxon>
        <taxon>Bacillati</taxon>
        <taxon>Chloroflexota</taxon>
        <taxon>Caldilineae</taxon>
        <taxon>Caldilineales</taxon>
        <taxon>Caldilineaceae</taxon>
        <taxon>Caldilinea</taxon>
    </lineage>
</organism>
<name>A0A7C1JCE3_9CHLR</name>
<keyword evidence="1" id="KW-0472">Membrane</keyword>
<dbReference type="InterPro" id="IPR036388">
    <property type="entry name" value="WH-like_DNA-bd_sf"/>
</dbReference>
<dbReference type="InterPro" id="IPR000792">
    <property type="entry name" value="Tscrpt_reg_LuxR_C"/>
</dbReference>
<feature type="domain" description="HTH luxR-type" evidence="2">
    <location>
        <begin position="19"/>
        <end position="84"/>
    </location>
</feature>
<dbReference type="PROSITE" id="PS50043">
    <property type="entry name" value="HTH_LUXR_2"/>
    <property type="match status" value="1"/>
</dbReference>
<dbReference type="InterPro" id="IPR006652">
    <property type="entry name" value="Kelch_1"/>
</dbReference>
<dbReference type="PROSITE" id="PS00622">
    <property type="entry name" value="HTH_LUXR_1"/>
    <property type="match status" value="1"/>
</dbReference>
<proteinExistence type="predicted"/>
<dbReference type="PRINTS" id="PR00038">
    <property type="entry name" value="HTHLUXR"/>
</dbReference>
<dbReference type="SMART" id="SM00612">
    <property type="entry name" value="Kelch"/>
    <property type="match status" value="5"/>
</dbReference>
<dbReference type="Pfam" id="PF00196">
    <property type="entry name" value="GerE"/>
    <property type="match status" value="1"/>
</dbReference>
<dbReference type="SUPFAM" id="SSF46894">
    <property type="entry name" value="C-terminal effector domain of the bipartite response regulators"/>
    <property type="match status" value="1"/>
</dbReference>
<dbReference type="InterPro" id="IPR011043">
    <property type="entry name" value="Gal_Oxase/kelch_b-propeller"/>
</dbReference>
<reference evidence="3" key="1">
    <citation type="journal article" date="2020" name="mSystems">
        <title>Genome- and Community-Level Interaction Insights into Carbon Utilization and Element Cycling Functions of Hydrothermarchaeota in Hydrothermal Sediment.</title>
        <authorList>
            <person name="Zhou Z."/>
            <person name="Liu Y."/>
            <person name="Xu W."/>
            <person name="Pan J."/>
            <person name="Luo Z.H."/>
            <person name="Li M."/>
        </authorList>
    </citation>
    <scope>NUCLEOTIDE SEQUENCE [LARGE SCALE GENOMIC DNA]</scope>
    <source>
        <strain evidence="3">SpSt-289</strain>
    </source>
</reference>
<dbReference type="SMART" id="SM00421">
    <property type="entry name" value="HTH_LUXR"/>
    <property type="match status" value="1"/>
</dbReference>
<keyword evidence="1" id="KW-1133">Transmembrane helix</keyword>
<dbReference type="CDD" id="cd06170">
    <property type="entry name" value="LuxR_C_like"/>
    <property type="match status" value="1"/>
</dbReference>
<dbReference type="EMBL" id="DSMG01000163">
    <property type="protein sequence ID" value="HDX32863.1"/>
    <property type="molecule type" value="Genomic_DNA"/>
</dbReference>
<dbReference type="Gene3D" id="1.10.10.10">
    <property type="entry name" value="Winged helix-like DNA-binding domain superfamily/Winged helix DNA-binding domain"/>
    <property type="match status" value="1"/>
</dbReference>